<organism evidence="2 3">
    <name type="scientific">Dictyobacter halimunensis</name>
    <dbReference type="NCBI Taxonomy" id="3026934"/>
    <lineage>
        <taxon>Bacteria</taxon>
        <taxon>Bacillati</taxon>
        <taxon>Chloroflexota</taxon>
        <taxon>Ktedonobacteria</taxon>
        <taxon>Ktedonobacterales</taxon>
        <taxon>Dictyobacteraceae</taxon>
        <taxon>Dictyobacter</taxon>
    </lineage>
</organism>
<dbReference type="InterPro" id="IPR006059">
    <property type="entry name" value="SBP"/>
</dbReference>
<dbReference type="PROSITE" id="PS51318">
    <property type="entry name" value="TAT"/>
    <property type="match status" value="1"/>
</dbReference>
<name>A0ABQ6FKW1_9CHLR</name>
<dbReference type="CDD" id="cd13585">
    <property type="entry name" value="PBP2_TMBP_like"/>
    <property type="match status" value="1"/>
</dbReference>
<sequence length="440" mass="48954">MFYQRMPRRRFLGLSAAALTSLSLAACGSGNGQPEVSWYVNDDPVRNAWERDVAMPQFQKLQPDIKVRLISVPWGEFDPKLTNLVVAGIPPDVWCQWGASGFTSCAWRDISMDLTPLVERDKAAFTNFYPGAMKLGTWNGKQIGVPLDLGGTYCFYNKDLFDKAGLPYPPSNWDDPNWNWNEMLRYGKQLTRNVDDPSKAVYGISWAIPIEEVVWLWGGDVYDQEAYVSSAPTVSHWNTPTAIEAIQAYADLINVHKIAPTAAVSSALSSSGDPFATGHIAMMISGIWGFGSYQSTAKFRWGAAAVPGMHSKKTGIYADPMMISPQSKHPEAAWEFIKYLTTTGGRSFMQASGWPVPDTTVLPDWYKQFKGIKPEEIKAVFEGQLKYGQVSPDNLLIAYDRISLITTSELNPVINGQTKARDVMAGLDQKLGRLFQRLRP</sequence>
<evidence type="ECO:0000313" key="3">
    <source>
        <dbReference type="Proteomes" id="UP001344906"/>
    </source>
</evidence>
<dbReference type="SUPFAM" id="SSF53850">
    <property type="entry name" value="Periplasmic binding protein-like II"/>
    <property type="match status" value="1"/>
</dbReference>
<dbReference type="PANTHER" id="PTHR43649:SF30">
    <property type="entry name" value="ABC TRANSPORTER SUBSTRATE-BINDING PROTEIN"/>
    <property type="match status" value="1"/>
</dbReference>
<dbReference type="EMBL" id="BSRI01000001">
    <property type="protein sequence ID" value="GLV54229.1"/>
    <property type="molecule type" value="Genomic_DNA"/>
</dbReference>
<gene>
    <name evidence="2" type="ORF">KDH_10770</name>
</gene>
<comment type="caution">
    <text evidence="2">The sequence shown here is derived from an EMBL/GenBank/DDBJ whole genome shotgun (WGS) entry which is preliminary data.</text>
</comment>
<feature type="chain" id="PRO_5045355507" evidence="1">
    <location>
        <begin position="26"/>
        <end position="440"/>
    </location>
</feature>
<keyword evidence="3" id="KW-1185">Reference proteome</keyword>
<dbReference type="Proteomes" id="UP001344906">
    <property type="component" value="Unassembled WGS sequence"/>
</dbReference>
<dbReference type="PANTHER" id="PTHR43649">
    <property type="entry name" value="ARABINOSE-BINDING PROTEIN-RELATED"/>
    <property type="match status" value="1"/>
</dbReference>
<dbReference type="InterPro" id="IPR006311">
    <property type="entry name" value="TAT_signal"/>
</dbReference>
<feature type="signal peptide" evidence="1">
    <location>
        <begin position="1"/>
        <end position="25"/>
    </location>
</feature>
<dbReference type="PROSITE" id="PS51257">
    <property type="entry name" value="PROKAR_LIPOPROTEIN"/>
    <property type="match status" value="1"/>
</dbReference>
<accession>A0ABQ6FKW1</accession>
<dbReference type="Gene3D" id="3.40.190.10">
    <property type="entry name" value="Periplasmic binding protein-like II"/>
    <property type="match status" value="1"/>
</dbReference>
<dbReference type="InterPro" id="IPR050490">
    <property type="entry name" value="Bact_solute-bd_prot1"/>
</dbReference>
<dbReference type="Pfam" id="PF01547">
    <property type="entry name" value="SBP_bac_1"/>
    <property type="match status" value="1"/>
</dbReference>
<dbReference type="RefSeq" id="WP_338247934.1">
    <property type="nucleotide sequence ID" value="NZ_BSRI01000001.1"/>
</dbReference>
<evidence type="ECO:0000313" key="2">
    <source>
        <dbReference type="EMBL" id="GLV54229.1"/>
    </source>
</evidence>
<evidence type="ECO:0000256" key="1">
    <source>
        <dbReference type="SAM" id="SignalP"/>
    </source>
</evidence>
<proteinExistence type="predicted"/>
<protein>
    <submittedName>
        <fullName evidence="2">Sugar ABC transporter substrate-binding protein</fullName>
    </submittedName>
</protein>
<keyword evidence="1" id="KW-0732">Signal</keyword>
<reference evidence="2 3" key="1">
    <citation type="submission" date="2023-02" db="EMBL/GenBank/DDBJ databases">
        <title>Dictyobacter halimunensis sp. nov., a new member of the class Ktedonobacteria from forest soil in a geothermal area.</title>
        <authorList>
            <person name="Rachmania M.K."/>
            <person name="Ningsih F."/>
            <person name="Sakai Y."/>
            <person name="Yabe S."/>
            <person name="Yokota A."/>
            <person name="Sjamsuridzal W."/>
        </authorList>
    </citation>
    <scope>NUCLEOTIDE SEQUENCE [LARGE SCALE GENOMIC DNA]</scope>
    <source>
        <strain evidence="2 3">S3.2.2.5</strain>
    </source>
</reference>